<dbReference type="AlphaFoldDB" id="A0AAU8BQC9"/>
<dbReference type="KEGG" id="vck:PG915_23285"/>
<gene>
    <name evidence="2" type="ORF">PG915_23285</name>
</gene>
<feature type="signal peptide" evidence="1">
    <location>
        <begin position="1"/>
        <end position="27"/>
    </location>
</feature>
<dbReference type="Pfam" id="PF13689">
    <property type="entry name" value="DUF4154"/>
    <property type="match status" value="1"/>
</dbReference>
<keyword evidence="1" id="KW-0732">Signal</keyword>
<name>A0AAU8BQC9_9VIBR</name>
<organism evidence="2">
    <name type="scientific">Vibrio chaetopteri</name>
    <dbReference type="NCBI Taxonomy" id="3016528"/>
    <lineage>
        <taxon>Bacteria</taxon>
        <taxon>Pseudomonadati</taxon>
        <taxon>Pseudomonadota</taxon>
        <taxon>Gammaproteobacteria</taxon>
        <taxon>Vibrionales</taxon>
        <taxon>Vibrionaceae</taxon>
        <taxon>Vibrio</taxon>
    </lineage>
</organism>
<dbReference type="RefSeq" id="WP_353499343.1">
    <property type="nucleotide sequence ID" value="NZ_CP115921.1"/>
</dbReference>
<proteinExistence type="predicted"/>
<sequence>MMKGRFSWRLLVITVVWLSWAPSRAWAAVSDDQLKAVYLYRFPMLADWPREASDKVTQYCITRKSSIGDYLSEIIASKSSSARFIDLSQSDKTESTICHILYVDGQDRAHVVELAKRYPHALTIGTGVQFVSLGGMLAFIKVNNRIKPLISRNNIEKSGVRLRAQLLAISELAEEK</sequence>
<reference evidence="2" key="1">
    <citation type="submission" date="2023-01" db="EMBL/GenBank/DDBJ databases">
        <title>Vibrio sp. CB1-14 genome sequencing.</title>
        <authorList>
            <person name="Otstavnykh N."/>
            <person name="Isaeva M."/>
            <person name="Meleshko D."/>
        </authorList>
    </citation>
    <scope>NUCLEOTIDE SEQUENCE</scope>
    <source>
        <strain evidence="2">CB1-14</strain>
    </source>
</reference>
<evidence type="ECO:0000313" key="2">
    <source>
        <dbReference type="EMBL" id="XCD18195.1"/>
    </source>
</evidence>
<dbReference type="InterPro" id="IPR025293">
    <property type="entry name" value="YfiR/HmsC-like"/>
</dbReference>
<accession>A0AAU8BQC9</accession>
<protein>
    <submittedName>
        <fullName evidence="2">YfiR family protein</fullName>
    </submittedName>
</protein>
<dbReference type="EMBL" id="CP115921">
    <property type="protein sequence ID" value="XCD18195.1"/>
    <property type="molecule type" value="Genomic_DNA"/>
</dbReference>
<feature type="chain" id="PRO_5043605347" evidence="1">
    <location>
        <begin position="28"/>
        <end position="176"/>
    </location>
</feature>
<evidence type="ECO:0000256" key="1">
    <source>
        <dbReference type="SAM" id="SignalP"/>
    </source>
</evidence>